<dbReference type="Proteomes" id="UP000229740">
    <property type="component" value="Unassembled WGS sequence"/>
</dbReference>
<proteinExistence type="predicted"/>
<dbReference type="EMBL" id="PDPS01000021">
    <property type="protein sequence ID" value="PID58861.1"/>
    <property type="molecule type" value="Genomic_DNA"/>
</dbReference>
<accession>A0A2G6EAR8</accession>
<evidence type="ECO:0000313" key="3">
    <source>
        <dbReference type="Proteomes" id="UP000229740"/>
    </source>
</evidence>
<dbReference type="PANTHER" id="PTHR35271">
    <property type="entry name" value="ABC TRANSPORTER, SUBSTRATE-BINDING LIPOPROTEIN-RELATED"/>
    <property type="match status" value="1"/>
</dbReference>
<dbReference type="PANTHER" id="PTHR35271:SF1">
    <property type="entry name" value="ABC TRANSPORTER, SUBSTRATE-BINDING LIPOPROTEIN"/>
    <property type="match status" value="1"/>
</dbReference>
<dbReference type="InterPro" id="IPR007487">
    <property type="entry name" value="ABC_transpt-TYRBP-like"/>
</dbReference>
<keyword evidence="1" id="KW-0732">Signal</keyword>
<comment type="caution">
    <text evidence="2">The sequence shown here is derived from an EMBL/GenBank/DDBJ whole genome shotgun (WGS) entry which is preliminary data.</text>
</comment>
<gene>
    <name evidence="2" type="ORF">CSB45_02355</name>
</gene>
<organism evidence="2 3">
    <name type="scientific">candidate division KSB3 bacterium</name>
    <dbReference type="NCBI Taxonomy" id="2044937"/>
    <lineage>
        <taxon>Bacteria</taxon>
        <taxon>candidate division KSB3</taxon>
    </lineage>
</organism>
<name>A0A2G6EAR8_9BACT</name>
<feature type="signal peptide" evidence="1">
    <location>
        <begin position="1"/>
        <end position="28"/>
    </location>
</feature>
<evidence type="ECO:0008006" key="4">
    <source>
        <dbReference type="Google" id="ProtNLM"/>
    </source>
</evidence>
<reference evidence="2 3" key="1">
    <citation type="submission" date="2017-10" db="EMBL/GenBank/DDBJ databases">
        <title>Novel microbial diversity and functional potential in the marine mammal oral microbiome.</title>
        <authorList>
            <person name="Dudek N.K."/>
            <person name="Sun C.L."/>
            <person name="Burstein D."/>
            <person name="Kantor R.S."/>
            <person name="Aliaga Goltsman D.S."/>
            <person name="Bik E.M."/>
            <person name="Thomas B.C."/>
            <person name="Banfield J.F."/>
            <person name="Relman D.A."/>
        </authorList>
    </citation>
    <scope>NUCLEOTIDE SEQUENCE [LARGE SCALE GENOMIC DNA]</scope>
    <source>
        <strain evidence="2">DOLZORAL124_49_17</strain>
    </source>
</reference>
<sequence>MKIYLRNLLGAVLAAAALFLPSPRCSCAGLDSSAGALVIAIVQPQHVDAYQEAVQGFLEYLRRHLPRQFTAILYEKPEKLYAALGSKDAPPVQLIVTIGTTVTADVIGRVHDIPVLFSMLFNPESILQGRRDVVGASLNIPFALQLELISTVLPRVKTVGLLYDPEKNDSTIHRYLAQAEDSRLRLKVFPVTSAKELPNALSKVAKEADALLGIVDSSVYSSRTTELVIRYTLKKQLPFIGISPSYVKAGALCSLTFDSRDVGRQTAQLALNILGGTPVEELEISLPEKIHFALNLKTADMIDVSIPGKIQDQAAIVYE</sequence>
<feature type="chain" id="PRO_5013895948" description="ABC transporter substrate-binding protein" evidence="1">
    <location>
        <begin position="29"/>
        <end position="319"/>
    </location>
</feature>
<dbReference type="Gene3D" id="3.40.50.2300">
    <property type="match status" value="2"/>
</dbReference>
<evidence type="ECO:0000256" key="1">
    <source>
        <dbReference type="SAM" id="SignalP"/>
    </source>
</evidence>
<dbReference type="CDD" id="cd06325">
    <property type="entry name" value="PBP1_ABC_unchar_transporter"/>
    <property type="match status" value="1"/>
</dbReference>
<dbReference type="Pfam" id="PF04392">
    <property type="entry name" value="ABC_sub_bind"/>
    <property type="match status" value="1"/>
</dbReference>
<evidence type="ECO:0000313" key="2">
    <source>
        <dbReference type="EMBL" id="PID58861.1"/>
    </source>
</evidence>
<protein>
    <recommendedName>
        <fullName evidence="4">ABC transporter substrate-binding protein</fullName>
    </recommendedName>
</protein>
<dbReference type="AlphaFoldDB" id="A0A2G6EAR8"/>